<sequence length="120" mass="13207">MSPKEELAEDRTDYAEDRTFLAVERTFAGWIRTGLATSAVAIGLHAVFGPFQPEWIPKAVATVFLIAAEVIFLGAWLDTKASRRNLSNHSARPQPRMRLAFLIVLLSLGTVGTAAVLWLL</sequence>
<feature type="transmembrane region" description="Helical" evidence="5">
    <location>
        <begin position="99"/>
        <end position="119"/>
    </location>
</feature>
<dbReference type="Proteomes" id="UP001589795">
    <property type="component" value="Unassembled WGS sequence"/>
</dbReference>
<comment type="subcellular location">
    <subcellularLocation>
        <location evidence="1">Endomembrane system</location>
        <topology evidence="1">Multi-pass membrane protein</topology>
    </subcellularLocation>
</comment>
<evidence type="ECO:0000313" key="7">
    <source>
        <dbReference type="EMBL" id="MFC0199000.1"/>
    </source>
</evidence>
<evidence type="ECO:0000256" key="1">
    <source>
        <dbReference type="ARBA" id="ARBA00004127"/>
    </source>
</evidence>
<accession>A0ABV6CE46</accession>
<evidence type="ECO:0000256" key="5">
    <source>
        <dbReference type="SAM" id="Phobius"/>
    </source>
</evidence>
<keyword evidence="8" id="KW-1185">Reference proteome</keyword>
<dbReference type="RefSeq" id="WP_265508896.1">
    <property type="nucleotide sequence ID" value="NZ_JAOTBE010000135.1"/>
</dbReference>
<evidence type="ECO:0000259" key="6">
    <source>
        <dbReference type="Pfam" id="PF02656"/>
    </source>
</evidence>
<evidence type="ECO:0000256" key="4">
    <source>
        <dbReference type="ARBA" id="ARBA00023136"/>
    </source>
</evidence>
<evidence type="ECO:0000256" key="2">
    <source>
        <dbReference type="ARBA" id="ARBA00022692"/>
    </source>
</evidence>
<keyword evidence="4 5" id="KW-0472">Membrane</keyword>
<feature type="transmembrane region" description="Helical" evidence="5">
    <location>
        <begin position="59"/>
        <end position="78"/>
    </location>
</feature>
<organism evidence="7 8">
    <name type="scientific">Paracoccus rhizosphaerae</name>
    <dbReference type="NCBI Taxonomy" id="1133347"/>
    <lineage>
        <taxon>Bacteria</taxon>
        <taxon>Pseudomonadati</taxon>
        <taxon>Pseudomonadota</taxon>
        <taxon>Alphaproteobacteria</taxon>
        <taxon>Rhodobacterales</taxon>
        <taxon>Paracoccaceae</taxon>
        <taxon>Paracoccus</taxon>
    </lineage>
</organism>
<proteinExistence type="predicted"/>
<keyword evidence="2 5" id="KW-0812">Transmembrane</keyword>
<dbReference type="InterPro" id="IPR003807">
    <property type="entry name" value="DUF202"/>
</dbReference>
<keyword evidence="3 5" id="KW-1133">Transmembrane helix</keyword>
<dbReference type="EMBL" id="JBHLWQ010000014">
    <property type="protein sequence ID" value="MFC0199000.1"/>
    <property type="molecule type" value="Genomic_DNA"/>
</dbReference>
<comment type="caution">
    <text evidence="7">The sequence shown here is derived from an EMBL/GenBank/DDBJ whole genome shotgun (WGS) entry which is preliminary data.</text>
</comment>
<protein>
    <submittedName>
        <fullName evidence="7">YidH family protein</fullName>
    </submittedName>
</protein>
<evidence type="ECO:0000313" key="8">
    <source>
        <dbReference type="Proteomes" id="UP001589795"/>
    </source>
</evidence>
<reference evidence="7 8" key="1">
    <citation type="submission" date="2024-09" db="EMBL/GenBank/DDBJ databases">
        <authorList>
            <person name="Sun Q."/>
            <person name="Mori K."/>
        </authorList>
    </citation>
    <scope>NUCLEOTIDE SEQUENCE [LARGE SCALE GENOMIC DNA]</scope>
    <source>
        <strain evidence="7 8">CCM 7904</strain>
    </source>
</reference>
<feature type="domain" description="DUF202" evidence="6">
    <location>
        <begin position="18"/>
        <end position="79"/>
    </location>
</feature>
<evidence type="ECO:0000256" key="3">
    <source>
        <dbReference type="ARBA" id="ARBA00022989"/>
    </source>
</evidence>
<dbReference type="Pfam" id="PF02656">
    <property type="entry name" value="DUF202"/>
    <property type="match status" value="1"/>
</dbReference>
<gene>
    <name evidence="7" type="ORF">ACFFIZ_01225</name>
</gene>
<feature type="transmembrane region" description="Helical" evidence="5">
    <location>
        <begin position="27"/>
        <end position="47"/>
    </location>
</feature>
<name>A0ABV6CE46_9RHOB</name>